<gene>
    <name evidence="2" type="ORF">METZ01_LOCUS24771</name>
</gene>
<dbReference type="InterPro" id="IPR011990">
    <property type="entry name" value="TPR-like_helical_dom_sf"/>
</dbReference>
<feature type="compositionally biased region" description="Basic and acidic residues" evidence="1">
    <location>
        <begin position="114"/>
        <end position="135"/>
    </location>
</feature>
<dbReference type="Gene3D" id="1.25.40.10">
    <property type="entry name" value="Tetratricopeptide repeat domain"/>
    <property type="match status" value="1"/>
</dbReference>
<dbReference type="AlphaFoldDB" id="A0A381Q145"/>
<feature type="region of interest" description="Disordered" evidence="1">
    <location>
        <begin position="110"/>
        <end position="217"/>
    </location>
</feature>
<organism evidence="2">
    <name type="scientific">marine metagenome</name>
    <dbReference type="NCBI Taxonomy" id="408172"/>
    <lineage>
        <taxon>unclassified sequences</taxon>
        <taxon>metagenomes</taxon>
        <taxon>ecological metagenomes</taxon>
    </lineage>
</organism>
<evidence type="ECO:0000256" key="1">
    <source>
        <dbReference type="SAM" id="MobiDB-lite"/>
    </source>
</evidence>
<dbReference type="Pfam" id="PF13181">
    <property type="entry name" value="TPR_8"/>
    <property type="match status" value="1"/>
</dbReference>
<feature type="compositionally biased region" description="Low complexity" evidence="1">
    <location>
        <begin position="136"/>
        <end position="147"/>
    </location>
</feature>
<evidence type="ECO:0000313" key="2">
    <source>
        <dbReference type="EMBL" id="SUZ71917.1"/>
    </source>
</evidence>
<feature type="compositionally biased region" description="Low complexity" evidence="1">
    <location>
        <begin position="158"/>
        <end position="186"/>
    </location>
</feature>
<accession>A0A381Q145</accession>
<protein>
    <submittedName>
        <fullName evidence="2">Uncharacterized protein</fullName>
    </submittedName>
</protein>
<feature type="compositionally biased region" description="Basic and acidic residues" evidence="1">
    <location>
        <begin position="148"/>
        <end position="157"/>
    </location>
</feature>
<dbReference type="PROSITE" id="PS50005">
    <property type="entry name" value="TPR"/>
    <property type="match status" value="1"/>
</dbReference>
<reference evidence="2" key="1">
    <citation type="submission" date="2018-05" db="EMBL/GenBank/DDBJ databases">
        <authorList>
            <person name="Lanie J.A."/>
            <person name="Ng W.-L."/>
            <person name="Kazmierczak K.M."/>
            <person name="Andrzejewski T.M."/>
            <person name="Davidsen T.M."/>
            <person name="Wayne K.J."/>
            <person name="Tettelin H."/>
            <person name="Glass J.I."/>
            <person name="Rusch D."/>
            <person name="Podicherti R."/>
            <person name="Tsui H.-C.T."/>
            <person name="Winkler M.E."/>
        </authorList>
    </citation>
    <scope>NUCLEOTIDE SEQUENCE</scope>
</reference>
<dbReference type="SUPFAM" id="SSF48452">
    <property type="entry name" value="TPR-like"/>
    <property type="match status" value="1"/>
</dbReference>
<feature type="compositionally biased region" description="Polar residues" evidence="1">
    <location>
        <begin position="208"/>
        <end position="217"/>
    </location>
</feature>
<proteinExistence type="predicted"/>
<name>A0A381Q145_9ZZZZ</name>
<dbReference type="InterPro" id="IPR019734">
    <property type="entry name" value="TPR_rpt"/>
</dbReference>
<dbReference type="EMBL" id="UINC01001138">
    <property type="protein sequence ID" value="SUZ71917.1"/>
    <property type="molecule type" value="Genomic_DNA"/>
</dbReference>
<sequence length="217" mass="25290">MYKDGDIESALEYYKALIQLDNDDISQEDILYNIGTIYSNMDSTSEAGSIFQQAYHDSLDFSSDLSYNYGNILYRDEQLDKSLEAYKNTLLKNPNDSDARKNYEFVKNKIKKNKNIEKEQDQNQDSKDNKEDKNDNNNGNSEQNKNQNENEKDKKNNSENNNNENPQNESPQVGNNKNKQIQSNQSAENILNALKENEKVNKKRKQKNYSQESNKDW</sequence>